<dbReference type="OrthoDB" id="3538610at2759"/>
<evidence type="ECO:0000256" key="1">
    <source>
        <dbReference type="SAM" id="Phobius"/>
    </source>
</evidence>
<feature type="transmembrane region" description="Helical" evidence="1">
    <location>
        <begin position="128"/>
        <end position="148"/>
    </location>
</feature>
<keyword evidence="3" id="KW-1185">Reference proteome</keyword>
<dbReference type="Proteomes" id="UP000235672">
    <property type="component" value="Unassembled WGS sequence"/>
</dbReference>
<gene>
    <name evidence="2" type="ORF">NA56DRAFT_689446</name>
</gene>
<feature type="non-terminal residue" evidence="2">
    <location>
        <position position="158"/>
    </location>
</feature>
<keyword evidence="1" id="KW-0812">Transmembrane</keyword>
<accession>A0A2J6Q3X1</accession>
<dbReference type="AlphaFoldDB" id="A0A2J6Q3X1"/>
<evidence type="ECO:0000313" key="2">
    <source>
        <dbReference type="EMBL" id="PMD20933.1"/>
    </source>
</evidence>
<keyword evidence="1" id="KW-1133">Transmembrane helix</keyword>
<protein>
    <submittedName>
        <fullName evidence="2">Uncharacterized protein</fullName>
    </submittedName>
</protein>
<dbReference type="EMBL" id="KZ613483">
    <property type="protein sequence ID" value="PMD20933.1"/>
    <property type="molecule type" value="Genomic_DNA"/>
</dbReference>
<keyword evidence="1" id="KW-0472">Membrane</keyword>
<name>A0A2J6Q3X1_9HELO</name>
<organism evidence="2 3">
    <name type="scientific">Hyaloscypha hepaticicola</name>
    <dbReference type="NCBI Taxonomy" id="2082293"/>
    <lineage>
        <taxon>Eukaryota</taxon>
        <taxon>Fungi</taxon>
        <taxon>Dikarya</taxon>
        <taxon>Ascomycota</taxon>
        <taxon>Pezizomycotina</taxon>
        <taxon>Leotiomycetes</taxon>
        <taxon>Helotiales</taxon>
        <taxon>Hyaloscyphaceae</taxon>
        <taxon>Hyaloscypha</taxon>
    </lineage>
</organism>
<reference evidence="2 3" key="1">
    <citation type="submission" date="2016-05" db="EMBL/GenBank/DDBJ databases">
        <title>A degradative enzymes factory behind the ericoid mycorrhizal symbiosis.</title>
        <authorList>
            <consortium name="DOE Joint Genome Institute"/>
            <person name="Martino E."/>
            <person name="Morin E."/>
            <person name="Grelet G."/>
            <person name="Kuo A."/>
            <person name="Kohler A."/>
            <person name="Daghino S."/>
            <person name="Barry K."/>
            <person name="Choi C."/>
            <person name="Cichocki N."/>
            <person name="Clum A."/>
            <person name="Copeland A."/>
            <person name="Hainaut M."/>
            <person name="Haridas S."/>
            <person name="Labutti K."/>
            <person name="Lindquist E."/>
            <person name="Lipzen A."/>
            <person name="Khouja H.-R."/>
            <person name="Murat C."/>
            <person name="Ohm R."/>
            <person name="Olson A."/>
            <person name="Spatafora J."/>
            <person name="Veneault-Fourrey C."/>
            <person name="Henrissat B."/>
            <person name="Grigoriev I."/>
            <person name="Martin F."/>
            <person name="Perotto S."/>
        </authorList>
    </citation>
    <scope>NUCLEOTIDE SEQUENCE [LARGE SCALE GENOMIC DNA]</scope>
    <source>
        <strain evidence="2 3">UAMH 7357</strain>
    </source>
</reference>
<evidence type="ECO:0000313" key="3">
    <source>
        <dbReference type="Proteomes" id="UP000235672"/>
    </source>
</evidence>
<sequence length="158" mass="17676">MTMFDLQREIVEEVAKIKQTETVDAAQLSKIRTTISSYASSIRDWELMVTYGEKAGGNPSLDPFIITTTRLLDLCLMNKAGLTQASPHFANDLQKAINDGDAILPPVRSRTRKNHIRETKAGAFWKRLYMAIFGGFAVVAPMLLMVLYKHLLTSLLTT</sequence>
<proteinExistence type="predicted"/>